<comment type="caution">
    <text evidence="3">The sequence shown here is derived from an EMBL/GenBank/DDBJ whole genome shotgun (WGS) entry which is preliminary data.</text>
</comment>
<reference evidence="3 4" key="1">
    <citation type="submission" date="2024-02" db="EMBL/GenBank/DDBJ databases">
        <title>De novo assembly and annotation of 12 fungi associated with fruit tree decline syndrome in Ontario, Canada.</title>
        <authorList>
            <person name="Sulman M."/>
            <person name="Ellouze W."/>
            <person name="Ilyukhin E."/>
        </authorList>
    </citation>
    <scope>NUCLEOTIDE SEQUENCE [LARGE SCALE GENOMIC DNA]</scope>
    <source>
        <strain evidence="3 4">M11/M66-122</strain>
    </source>
</reference>
<sequence>MAPKYAGEGGSNFQYNEEQKKRFSENPDEYLEYRKAYVTNEMKRKLQKTPELAKKIIPTTFPVGCRRPNPGHGYLEALSGDKSDVVFSKIAEITEEGVVYEDGTAQKLDVLICGTGFDTSFRPKFPFVGKDGVDLRDVFEVVPDTYLSTMVPDFPNYFMLLGPFAPYGHGSVIPAIEILTRNIAMCLQKFQTQNIKTMAPKKEAMADFREHRDLFMKKTVFVSPCTSWYKLGPKGETVLMWPGSRLHSVDILMNPRWEVGEQNEPLPPFCTLGKALIKLQDYDWEYLMGNRFSYWGNGFSTMDVEKDVDKAWYIEAV</sequence>
<proteinExistence type="inferred from homology"/>
<feature type="compositionally biased region" description="Basic and acidic residues" evidence="2">
    <location>
        <begin position="17"/>
        <end position="27"/>
    </location>
</feature>
<dbReference type="SUPFAM" id="SSF51905">
    <property type="entry name" value="FAD/NAD(P)-binding domain"/>
    <property type="match status" value="1"/>
</dbReference>
<evidence type="ECO:0008006" key="5">
    <source>
        <dbReference type="Google" id="ProtNLM"/>
    </source>
</evidence>
<evidence type="ECO:0000313" key="3">
    <source>
        <dbReference type="EMBL" id="KAK7756877.1"/>
    </source>
</evidence>
<dbReference type="EMBL" id="JAKJXP020000004">
    <property type="protein sequence ID" value="KAK7756877.1"/>
    <property type="molecule type" value="Genomic_DNA"/>
</dbReference>
<dbReference type="AlphaFoldDB" id="A0AAN9V1U9"/>
<dbReference type="PANTHER" id="PTHR42877">
    <property type="entry name" value="L-ORNITHINE N(5)-MONOOXYGENASE-RELATED"/>
    <property type="match status" value="1"/>
</dbReference>
<gene>
    <name evidence="3" type="ORF">SLS62_000893</name>
</gene>
<organism evidence="3 4">
    <name type="scientific">Diatrype stigma</name>
    <dbReference type="NCBI Taxonomy" id="117547"/>
    <lineage>
        <taxon>Eukaryota</taxon>
        <taxon>Fungi</taxon>
        <taxon>Dikarya</taxon>
        <taxon>Ascomycota</taxon>
        <taxon>Pezizomycotina</taxon>
        <taxon>Sordariomycetes</taxon>
        <taxon>Xylariomycetidae</taxon>
        <taxon>Xylariales</taxon>
        <taxon>Diatrypaceae</taxon>
        <taxon>Diatrype</taxon>
    </lineage>
</organism>
<feature type="region of interest" description="Disordered" evidence="2">
    <location>
        <begin position="1"/>
        <end position="27"/>
    </location>
</feature>
<comment type="similarity">
    <text evidence="1">Belongs to the FAD-binding monooxygenase family.</text>
</comment>
<dbReference type="Proteomes" id="UP001320420">
    <property type="component" value="Unassembled WGS sequence"/>
</dbReference>
<keyword evidence="4" id="KW-1185">Reference proteome</keyword>
<evidence type="ECO:0000256" key="1">
    <source>
        <dbReference type="ARBA" id="ARBA00010139"/>
    </source>
</evidence>
<name>A0AAN9V1U9_9PEZI</name>
<accession>A0AAN9V1U9</accession>
<evidence type="ECO:0000256" key="2">
    <source>
        <dbReference type="SAM" id="MobiDB-lite"/>
    </source>
</evidence>
<dbReference type="Gene3D" id="3.50.50.60">
    <property type="entry name" value="FAD/NAD(P)-binding domain"/>
    <property type="match status" value="1"/>
</dbReference>
<evidence type="ECO:0000313" key="4">
    <source>
        <dbReference type="Proteomes" id="UP001320420"/>
    </source>
</evidence>
<dbReference type="InterPro" id="IPR036188">
    <property type="entry name" value="FAD/NAD-bd_sf"/>
</dbReference>
<dbReference type="PANTHER" id="PTHR42877:SF8">
    <property type="entry name" value="MONOOXYGENASE"/>
    <property type="match status" value="1"/>
</dbReference>
<dbReference type="InterPro" id="IPR051209">
    <property type="entry name" value="FAD-bind_Monooxygenase_sf"/>
</dbReference>
<protein>
    <recommendedName>
        <fullName evidence="5">Flavin-containing monooxygenase</fullName>
    </recommendedName>
</protein>